<gene>
    <name evidence="4" type="ORF">COR50_17515</name>
</gene>
<keyword evidence="1" id="KW-0812">Transmembrane</keyword>
<dbReference type="NCBIfam" id="NF033610">
    <property type="entry name" value="SLATT_3"/>
    <property type="match status" value="1"/>
</dbReference>
<evidence type="ECO:0000259" key="2">
    <source>
        <dbReference type="Pfam" id="PF18181"/>
    </source>
</evidence>
<dbReference type="AlphaFoldDB" id="A0A291QY08"/>
<dbReference type="RefSeq" id="WP_098195189.1">
    <property type="nucleotide sequence ID" value="NZ_CP023777.1"/>
</dbReference>
<dbReference type="OrthoDB" id="9806639at2"/>
<dbReference type="EMBL" id="CP023777">
    <property type="protein sequence ID" value="ATL48817.1"/>
    <property type="molecule type" value="Genomic_DNA"/>
</dbReference>
<dbReference type="Proteomes" id="UP000220133">
    <property type="component" value="Chromosome"/>
</dbReference>
<feature type="domain" description="SMODS and SLOG-associating 2TM effector" evidence="3">
    <location>
        <begin position="8"/>
        <end position="164"/>
    </location>
</feature>
<evidence type="ECO:0000313" key="5">
    <source>
        <dbReference type="Proteomes" id="UP000220133"/>
    </source>
</evidence>
<feature type="transmembrane region" description="Helical" evidence="1">
    <location>
        <begin position="193"/>
        <end position="213"/>
    </location>
</feature>
<feature type="domain" description="SMODS and SLOG-associating 2TM effector" evidence="2">
    <location>
        <begin position="167"/>
        <end position="289"/>
    </location>
</feature>
<dbReference type="InterPro" id="IPR041116">
    <property type="entry name" value="SLATT_3"/>
</dbReference>
<dbReference type="NCBIfam" id="NF033634">
    <property type="entry name" value="SLATT_1"/>
    <property type="match status" value="1"/>
</dbReference>
<keyword evidence="1" id="KW-1133">Transmembrane helix</keyword>
<dbReference type="KEGG" id="cbae:COR50_17515"/>
<evidence type="ECO:0000259" key="3">
    <source>
        <dbReference type="Pfam" id="PF18184"/>
    </source>
</evidence>
<feature type="transmembrane region" description="Helical" evidence="1">
    <location>
        <begin position="54"/>
        <end position="74"/>
    </location>
</feature>
<organism evidence="4 5">
    <name type="scientific">Chitinophaga caeni</name>
    <dbReference type="NCBI Taxonomy" id="2029983"/>
    <lineage>
        <taxon>Bacteria</taxon>
        <taxon>Pseudomonadati</taxon>
        <taxon>Bacteroidota</taxon>
        <taxon>Chitinophagia</taxon>
        <taxon>Chitinophagales</taxon>
        <taxon>Chitinophagaceae</taxon>
        <taxon>Chitinophaga</taxon>
    </lineage>
</organism>
<feature type="transmembrane region" description="Helical" evidence="1">
    <location>
        <begin position="219"/>
        <end position="238"/>
    </location>
</feature>
<evidence type="ECO:0000313" key="4">
    <source>
        <dbReference type="EMBL" id="ATL48817.1"/>
    </source>
</evidence>
<accession>A0A291QY08</accession>
<keyword evidence="5" id="KW-1185">Reference proteome</keyword>
<sequence length="295" mass="35020">MINNSDFPNYFIAGDNASLLAQKNYVRYVRWDLILMCISSVLAIYNYNSEDTKRVIYIVSGLILSVAFVLSLVIKSKKYEDVWYRGRALAESAKTLTWRFMMKSEYFENSLSKEDVEKRFIDRIKEIREEFKDIHAFLKASDIRKETITPKMNEVRDLDLQGRKDFYLRNRIDNQIDWYTSKADKNKTKYERWFWGVIIMQFLAIVSIVYLILHPNSDFNLVGVFTTLSASFFSWLQLKKYQENKEAYNTAMSELNLIKNEAKFITEEDVFSKFVLDSENAMSREHTMWLAQKRL</sequence>
<proteinExistence type="predicted"/>
<dbReference type="InterPro" id="IPR040884">
    <property type="entry name" value="SLATT_1"/>
</dbReference>
<evidence type="ECO:0000256" key="1">
    <source>
        <dbReference type="SAM" id="Phobius"/>
    </source>
</evidence>
<dbReference type="Pfam" id="PF18181">
    <property type="entry name" value="SLATT_1"/>
    <property type="match status" value="1"/>
</dbReference>
<reference evidence="4 5" key="1">
    <citation type="submission" date="2017-10" db="EMBL/GenBank/DDBJ databases">
        <title>Paenichitinophaga pekingensis gen. nov., sp. nov., isolated from activated sludge.</title>
        <authorList>
            <person name="Jin D."/>
            <person name="Kong X."/>
            <person name="Deng Y."/>
            <person name="Bai Z."/>
        </authorList>
    </citation>
    <scope>NUCLEOTIDE SEQUENCE [LARGE SCALE GENOMIC DNA]</scope>
    <source>
        <strain evidence="4 5">13</strain>
    </source>
</reference>
<feature type="transmembrane region" description="Helical" evidence="1">
    <location>
        <begin position="28"/>
        <end position="48"/>
    </location>
</feature>
<evidence type="ECO:0008006" key="6">
    <source>
        <dbReference type="Google" id="ProtNLM"/>
    </source>
</evidence>
<protein>
    <recommendedName>
        <fullName evidence="6">DUF4231 domain-containing protein</fullName>
    </recommendedName>
</protein>
<keyword evidence="1" id="KW-0472">Membrane</keyword>
<dbReference type="Pfam" id="PF18184">
    <property type="entry name" value="SLATT_3"/>
    <property type="match status" value="1"/>
</dbReference>
<name>A0A291QY08_9BACT</name>